<dbReference type="Proteomes" id="UP001254832">
    <property type="component" value="Unassembled WGS sequence"/>
</dbReference>
<dbReference type="InterPro" id="IPR000182">
    <property type="entry name" value="GNAT_dom"/>
</dbReference>
<feature type="domain" description="N-acetyltransferase" evidence="1">
    <location>
        <begin position="5"/>
        <end position="179"/>
    </location>
</feature>
<dbReference type="AlphaFoldDB" id="A0AAP5H8I1"/>
<dbReference type="InterPro" id="IPR016181">
    <property type="entry name" value="Acyl_CoA_acyltransferase"/>
</dbReference>
<protein>
    <submittedName>
        <fullName evidence="2">GNAT superfamily N-acetyltransferase</fullName>
    </submittedName>
</protein>
<reference evidence="2" key="1">
    <citation type="submission" date="2023-07" db="EMBL/GenBank/DDBJ databases">
        <title>Sorghum-associated microbial communities from plants grown in Nebraska, USA.</title>
        <authorList>
            <person name="Schachtman D."/>
        </authorList>
    </citation>
    <scope>NUCLEOTIDE SEQUENCE</scope>
    <source>
        <strain evidence="2">BE80</strain>
    </source>
</reference>
<dbReference type="SUPFAM" id="SSF55729">
    <property type="entry name" value="Acyl-CoA N-acyltransferases (Nat)"/>
    <property type="match status" value="1"/>
</dbReference>
<gene>
    <name evidence="2" type="ORF">J2W91_005255</name>
</gene>
<comment type="caution">
    <text evidence="2">The sequence shown here is derived from an EMBL/GenBank/DDBJ whole genome shotgun (WGS) entry which is preliminary data.</text>
</comment>
<dbReference type="GO" id="GO:0016747">
    <property type="term" value="F:acyltransferase activity, transferring groups other than amino-acyl groups"/>
    <property type="evidence" value="ECO:0007669"/>
    <property type="project" value="InterPro"/>
</dbReference>
<organism evidence="2 3">
    <name type="scientific">Paenibacillus amylolyticus</name>
    <dbReference type="NCBI Taxonomy" id="1451"/>
    <lineage>
        <taxon>Bacteria</taxon>
        <taxon>Bacillati</taxon>
        <taxon>Bacillota</taxon>
        <taxon>Bacilli</taxon>
        <taxon>Bacillales</taxon>
        <taxon>Paenibacillaceae</taxon>
        <taxon>Paenibacillus</taxon>
    </lineage>
</organism>
<dbReference type="EMBL" id="JAVDTR010000019">
    <property type="protein sequence ID" value="MDR6726733.1"/>
    <property type="molecule type" value="Genomic_DNA"/>
</dbReference>
<dbReference type="RefSeq" id="WP_310145235.1">
    <property type="nucleotide sequence ID" value="NZ_JAVDTR010000019.1"/>
</dbReference>
<dbReference type="CDD" id="cd04301">
    <property type="entry name" value="NAT_SF"/>
    <property type="match status" value="1"/>
</dbReference>
<proteinExistence type="predicted"/>
<dbReference type="PROSITE" id="PS51186">
    <property type="entry name" value="GNAT"/>
    <property type="match status" value="1"/>
</dbReference>
<evidence type="ECO:0000313" key="2">
    <source>
        <dbReference type="EMBL" id="MDR6726733.1"/>
    </source>
</evidence>
<sequence length="186" mass="21056">MIRLITIHPLTASDVDSANLVLETAIRGAFQDEGLDTLHDDFWNEVNDKKRLLQMVLQQSHNQDEPMFFLLAKREDTVVGTISFAPCSELIREGTNQELADIGELGTLYILPGLQGQGIGSALIQALIHEIQRRGLEKFCLDSGYKNAQQRWKRKFGKPHTVLQDHWGEGTDHMIWLCDVKDFAAK</sequence>
<dbReference type="Gene3D" id="3.40.630.30">
    <property type="match status" value="1"/>
</dbReference>
<accession>A0AAP5H8I1</accession>
<evidence type="ECO:0000259" key="1">
    <source>
        <dbReference type="PROSITE" id="PS51186"/>
    </source>
</evidence>
<dbReference type="Pfam" id="PF00583">
    <property type="entry name" value="Acetyltransf_1"/>
    <property type="match status" value="1"/>
</dbReference>
<evidence type="ECO:0000313" key="3">
    <source>
        <dbReference type="Proteomes" id="UP001254832"/>
    </source>
</evidence>
<name>A0AAP5H8I1_PAEAM</name>